<dbReference type="PATRIC" id="fig|135735.6.peg.2071"/>
<feature type="transmembrane region" description="Helical" evidence="1">
    <location>
        <begin position="265"/>
        <end position="283"/>
    </location>
</feature>
<evidence type="ECO:0000313" key="3">
    <source>
        <dbReference type="Proteomes" id="UP000036202"/>
    </source>
</evidence>
<dbReference type="InterPro" id="IPR032713">
    <property type="entry name" value="EmrE"/>
</dbReference>
<organism evidence="2 3">
    <name type="scientific">Priestia filamentosa</name>
    <dbReference type="NCBI Taxonomy" id="1402861"/>
    <lineage>
        <taxon>Bacteria</taxon>
        <taxon>Bacillati</taxon>
        <taxon>Bacillota</taxon>
        <taxon>Bacilli</taxon>
        <taxon>Bacillales</taxon>
        <taxon>Bacillaceae</taxon>
        <taxon>Priestia</taxon>
    </lineage>
</organism>
<evidence type="ECO:0008006" key="4">
    <source>
        <dbReference type="Google" id="ProtNLM"/>
    </source>
</evidence>
<feature type="transmembrane region" description="Helical" evidence="1">
    <location>
        <begin position="70"/>
        <end position="90"/>
    </location>
</feature>
<reference evidence="3" key="2">
    <citation type="submission" date="2015-06" db="EMBL/GenBank/DDBJ databases">
        <title>Genome Sequence of Bacillus endophyticus and Analysis of its Companion Mechanism in the Ketogulonigenium vulgare-Bacillus strain Consortium.</title>
        <authorList>
            <person name="Jia N."/>
            <person name="Du J."/>
            <person name="Ding M.-Z."/>
            <person name="Gao F."/>
            <person name="Yuan Y.-J."/>
        </authorList>
    </citation>
    <scope>NUCLEOTIDE SEQUENCE [LARGE SCALE GENOMIC DNA]</scope>
    <source>
        <strain evidence="3">Hbe603</strain>
    </source>
</reference>
<feature type="transmembrane region" description="Helical" evidence="1">
    <location>
        <begin position="230"/>
        <end position="253"/>
    </location>
</feature>
<feature type="transmembrane region" description="Helical" evidence="1">
    <location>
        <begin position="31"/>
        <end position="50"/>
    </location>
</feature>
<keyword evidence="3" id="KW-1185">Reference proteome</keyword>
<dbReference type="AlphaFoldDB" id="A0A0H4KFK7"/>
<proteinExistence type="predicted"/>
<feature type="transmembrane region" description="Helical" evidence="1">
    <location>
        <begin position="136"/>
        <end position="152"/>
    </location>
</feature>
<name>A0A0H4KFK7_9BACI</name>
<dbReference type="KEGG" id="beo:BEH_09970"/>
<gene>
    <name evidence="2" type="ORF">BEH_09970</name>
</gene>
<dbReference type="Proteomes" id="UP000036202">
    <property type="component" value="Chromosome"/>
</dbReference>
<dbReference type="OrthoDB" id="3457556at2"/>
<feature type="transmembrane region" description="Helical" evidence="1">
    <location>
        <begin position="198"/>
        <end position="218"/>
    </location>
</feature>
<evidence type="ECO:0000256" key="1">
    <source>
        <dbReference type="SAM" id="Phobius"/>
    </source>
</evidence>
<accession>A0A0H4KFK7</accession>
<feature type="transmembrane region" description="Helical" evidence="1">
    <location>
        <begin position="158"/>
        <end position="177"/>
    </location>
</feature>
<reference evidence="2 3" key="1">
    <citation type="journal article" date="2015" name="PLoS ONE">
        <title>Genome Sequence of Bacillus endophyticus and Analysis of Its Companion Mechanism in the Ketogulonigenium vulgare-Bacillus Strain Consortium.</title>
        <authorList>
            <person name="Jia N."/>
            <person name="Du J."/>
            <person name="Ding M.Z."/>
            <person name="Gao F."/>
            <person name="Yuan Y.J."/>
        </authorList>
    </citation>
    <scope>NUCLEOTIDE SEQUENCE [LARGE SCALE GENOMIC DNA]</scope>
    <source>
        <strain evidence="2 3">Hbe603</strain>
    </source>
</reference>
<protein>
    <recommendedName>
        <fullName evidence="4">Multidrug resistance efflux transporter family protein</fullName>
    </recommendedName>
</protein>
<dbReference type="EMBL" id="CP011974">
    <property type="protein sequence ID" value="AKO92390.1"/>
    <property type="molecule type" value="Genomic_DNA"/>
</dbReference>
<sequence length="321" mass="35839">MRPIFLGILASLFFASTFVLNRFMEVEGGSWVWSAVLRFVFMIPFLLFIVYRKRKVFHLIKQIKQKPWSWLLWSTVGFGLFYAPLCFAAAYGPGWLIAGTWQITILSGSLLAPLFYARVKRGSEYVLVRGRIPYKSLLFSSFILLGVVFMQIDHATEISLRSMILCVLPILIASFAYPLGNRKMMEVCEGKIGPYERLLGMTIASMPFWVILTIYGLFKAGVPSVNQTVQSLIVALLSGVFATALFFAATDLVKHDMQKLGAVEATQSFEVLFALLGEVLLLSAPLPTAISWIGILFVVGGMMAQSYASNRKIKKEQSLSV</sequence>
<dbReference type="Pfam" id="PF13536">
    <property type="entry name" value="EmrE"/>
    <property type="match status" value="1"/>
</dbReference>
<keyword evidence="1" id="KW-0472">Membrane</keyword>
<keyword evidence="1" id="KW-0812">Transmembrane</keyword>
<keyword evidence="1" id="KW-1133">Transmembrane helix</keyword>
<feature type="transmembrane region" description="Helical" evidence="1">
    <location>
        <begin position="96"/>
        <end position="116"/>
    </location>
</feature>
<evidence type="ECO:0000313" key="2">
    <source>
        <dbReference type="EMBL" id="AKO92390.1"/>
    </source>
</evidence>
<dbReference type="RefSeq" id="WP_046217131.1">
    <property type="nucleotide sequence ID" value="NZ_CP011974.1"/>
</dbReference>